<keyword evidence="1" id="KW-0808">Transferase</keyword>
<dbReference type="Proteomes" id="UP000553193">
    <property type="component" value="Unassembled WGS sequence"/>
</dbReference>
<name>A0A840ADJ7_9PROT</name>
<evidence type="ECO:0000313" key="1">
    <source>
        <dbReference type="EMBL" id="MBB3899211.1"/>
    </source>
</evidence>
<gene>
    <name evidence="1" type="ORF">GGQ83_002659</name>
</gene>
<dbReference type="InterPro" id="IPR029063">
    <property type="entry name" value="SAM-dependent_MTases_sf"/>
</dbReference>
<dbReference type="GO" id="GO:0032259">
    <property type="term" value="P:methylation"/>
    <property type="evidence" value="ECO:0007669"/>
    <property type="project" value="UniProtKB-KW"/>
</dbReference>
<dbReference type="EMBL" id="JACIDJ010000004">
    <property type="protein sequence ID" value="MBB3899211.1"/>
    <property type="molecule type" value="Genomic_DNA"/>
</dbReference>
<keyword evidence="2" id="KW-1185">Reference proteome</keyword>
<keyword evidence="1" id="KW-0489">Methyltransferase</keyword>
<dbReference type="AlphaFoldDB" id="A0A840ADJ7"/>
<comment type="caution">
    <text evidence="1">The sequence shown here is derived from an EMBL/GenBank/DDBJ whole genome shotgun (WGS) entry which is preliminary data.</text>
</comment>
<dbReference type="GO" id="GO:0008168">
    <property type="term" value="F:methyltransferase activity"/>
    <property type="evidence" value="ECO:0007669"/>
    <property type="project" value="UniProtKB-KW"/>
</dbReference>
<protein>
    <submittedName>
        <fullName evidence="1">SAM-dependent methyltransferase</fullName>
    </submittedName>
</protein>
<reference evidence="1 2" key="1">
    <citation type="submission" date="2020-08" db="EMBL/GenBank/DDBJ databases">
        <title>Genomic Encyclopedia of Type Strains, Phase IV (KMG-IV): sequencing the most valuable type-strain genomes for metagenomic binning, comparative biology and taxonomic classification.</title>
        <authorList>
            <person name="Goeker M."/>
        </authorList>
    </citation>
    <scope>NUCLEOTIDE SEQUENCE [LARGE SCALE GENOMIC DNA]</scope>
    <source>
        <strain evidence="1 2">DSM 19979</strain>
    </source>
</reference>
<accession>A0A840ADJ7</accession>
<organism evidence="1 2">
    <name type="scientific">Roseococcus suduntuyensis</name>
    <dbReference type="NCBI Taxonomy" id="455361"/>
    <lineage>
        <taxon>Bacteria</taxon>
        <taxon>Pseudomonadati</taxon>
        <taxon>Pseudomonadota</taxon>
        <taxon>Alphaproteobacteria</taxon>
        <taxon>Acetobacterales</taxon>
        <taxon>Roseomonadaceae</taxon>
        <taxon>Roseococcus</taxon>
    </lineage>
</organism>
<proteinExistence type="predicted"/>
<sequence>MAESFDGDWLSLREGFDAESRAPSLAQALLDHLDEVARPRFLDLGAGTGSLTRWLGHVPQRPHAWVLADADADLMSRAFDTMMEAAEDWGWRATWPQKKALLLHSPQGAWRIEGILTDLARAPEGLPLDRVDAVTCSALCDLVSERWVEALAEALARHRLPFYAALNVSGRERFMPPHPDDAWVARGFGRDQRRVKGFGGPALGVEAPAALARAFARHGYEVLTAPSDWRIPRQAGAMARELALGHAEAAMRHETREAARIEAWAETRATQAEAGRLAVRVPHRDVLCLPPA</sequence>
<dbReference type="SUPFAM" id="SSF53335">
    <property type="entry name" value="S-adenosyl-L-methionine-dependent methyltransferases"/>
    <property type="match status" value="1"/>
</dbReference>
<evidence type="ECO:0000313" key="2">
    <source>
        <dbReference type="Proteomes" id="UP000553193"/>
    </source>
</evidence>
<dbReference type="Gene3D" id="3.40.50.150">
    <property type="entry name" value="Vaccinia Virus protein VP39"/>
    <property type="match status" value="1"/>
</dbReference>
<dbReference type="RefSeq" id="WP_184384771.1">
    <property type="nucleotide sequence ID" value="NZ_JACIDJ010000004.1"/>
</dbReference>